<keyword evidence="1 2" id="KW-0560">Oxidoreductase</keyword>
<proteinExistence type="inferred from homology"/>
<dbReference type="InterPro" id="IPR006139">
    <property type="entry name" value="D-isomer_2_OHA_DH_cat_dom"/>
</dbReference>
<dbReference type="GO" id="GO:0030267">
    <property type="term" value="F:glyoxylate reductase (NADPH) activity"/>
    <property type="evidence" value="ECO:0007669"/>
    <property type="project" value="UniProtKB-EC"/>
</dbReference>
<dbReference type="FunCoup" id="A0A6P4AMQ3">
    <property type="interactions" value="1422"/>
</dbReference>
<accession>A0A6P4AMQ3</accession>
<evidence type="ECO:0000259" key="3">
    <source>
        <dbReference type="Pfam" id="PF00389"/>
    </source>
</evidence>
<evidence type="ECO:0000259" key="4">
    <source>
        <dbReference type="Pfam" id="PF02826"/>
    </source>
</evidence>
<keyword evidence="5" id="KW-1185">Reference proteome</keyword>
<dbReference type="AlphaFoldDB" id="A0A6P4AMQ3"/>
<dbReference type="PANTHER" id="PTHR10996:SF179">
    <property type="entry name" value="D-ISOMER SPECIFIC 2-HYDROXYACID DEHYDROGENASE FAMILY PROTEIN-RELATED"/>
    <property type="match status" value="1"/>
</dbReference>
<feature type="domain" description="D-isomer specific 2-hydroxyacid dehydrogenase NAD-binding" evidence="4">
    <location>
        <begin position="126"/>
        <end position="299"/>
    </location>
</feature>
<dbReference type="Gene3D" id="3.40.50.720">
    <property type="entry name" value="NAD(P)-binding Rossmann-like Domain"/>
    <property type="match status" value="2"/>
</dbReference>
<dbReference type="PANTHER" id="PTHR10996">
    <property type="entry name" value="2-HYDROXYACID DEHYDROGENASE-RELATED"/>
    <property type="match status" value="1"/>
</dbReference>
<dbReference type="InterPro" id="IPR036291">
    <property type="entry name" value="NAD(P)-bd_dom_sf"/>
</dbReference>
<dbReference type="RefSeq" id="XP_015899308.2">
    <property type="nucleotide sequence ID" value="XM_016043822.4"/>
</dbReference>
<evidence type="ECO:0000256" key="1">
    <source>
        <dbReference type="ARBA" id="ARBA00023002"/>
    </source>
</evidence>
<dbReference type="Proteomes" id="UP001652623">
    <property type="component" value="Chromosome 11"/>
</dbReference>
<dbReference type="CDD" id="cd12156">
    <property type="entry name" value="HPPR"/>
    <property type="match status" value="1"/>
</dbReference>
<organism evidence="5 6">
    <name type="scientific">Ziziphus jujuba</name>
    <name type="common">Chinese jujube</name>
    <name type="synonym">Ziziphus sativa</name>
    <dbReference type="NCBI Taxonomy" id="326968"/>
    <lineage>
        <taxon>Eukaryota</taxon>
        <taxon>Viridiplantae</taxon>
        <taxon>Streptophyta</taxon>
        <taxon>Embryophyta</taxon>
        <taxon>Tracheophyta</taxon>
        <taxon>Spermatophyta</taxon>
        <taxon>Magnoliopsida</taxon>
        <taxon>eudicotyledons</taxon>
        <taxon>Gunneridae</taxon>
        <taxon>Pentapetalae</taxon>
        <taxon>rosids</taxon>
        <taxon>fabids</taxon>
        <taxon>Rosales</taxon>
        <taxon>Rhamnaceae</taxon>
        <taxon>Paliureae</taxon>
        <taxon>Ziziphus</taxon>
    </lineage>
</organism>
<dbReference type="InParanoid" id="A0A6P4AMQ3"/>
<dbReference type="GeneID" id="107432637"/>
<reference evidence="6" key="1">
    <citation type="submission" date="2025-08" db="UniProtKB">
        <authorList>
            <consortium name="RefSeq"/>
        </authorList>
    </citation>
    <scope>IDENTIFICATION</scope>
    <source>
        <tissue evidence="6">Seedling</tissue>
    </source>
</reference>
<dbReference type="InterPro" id="IPR006140">
    <property type="entry name" value="D-isomer_DH_NAD-bd"/>
</dbReference>
<dbReference type="KEGG" id="zju:107432637"/>
<feature type="domain" description="D-isomer specific 2-hydroxyacid dehydrogenase catalytic" evidence="3">
    <location>
        <begin position="30"/>
        <end position="329"/>
    </location>
</feature>
<dbReference type="GO" id="GO:0051287">
    <property type="term" value="F:NAD binding"/>
    <property type="evidence" value="ECO:0007669"/>
    <property type="project" value="InterPro"/>
</dbReference>
<protein>
    <submittedName>
        <fullName evidence="6">Glyoxylate/hydroxypyruvate reductase HPR3</fullName>
    </submittedName>
</protein>
<dbReference type="SUPFAM" id="SSF52283">
    <property type="entry name" value="Formate/glycerate dehydrogenase catalytic domain-like"/>
    <property type="match status" value="1"/>
</dbReference>
<evidence type="ECO:0000313" key="6">
    <source>
        <dbReference type="RefSeq" id="XP_015899308.2"/>
    </source>
</evidence>
<dbReference type="GO" id="GO:0005829">
    <property type="term" value="C:cytosol"/>
    <property type="evidence" value="ECO:0007669"/>
    <property type="project" value="TreeGrafter"/>
</dbReference>
<name>A0A6P4AMQ3_ZIZJJ</name>
<dbReference type="InterPro" id="IPR050223">
    <property type="entry name" value="D-isomer_2-hydroxyacid_DH"/>
</dbReference>
<gene>
    <name evidence="6" type="primary">LOC107432637</name>
</gene>
<evidence type="ECO:0000256" key="2">
    <source>
        <dbReference type="RuleBase" id="RU003719"/>
    </source>
</evidence>
<sequence>MSPVPFQHHHQPQHLKVLLIQKPPSSIPVESHLISKNFHVLKAWESPELLEQILSSHADSIQALICYDDGTNVVDAGFLRQLPALRLVVTITAAVNHIDMAECRQRGIAVANSGMVYSEDVADMAVGLLIDVARNISASDRFVRHGLWKTKGGYPLGFKLGGKRVGIVGLGSIGSEVAKRLEGFGCKISYNSRSQKPSISYPFYSNIKELAAKSDVLIICCELNDQTHHLIDREVLLALGKEGVIINVGRGSIIDEKEMVKCLVNGEIRGAGLDVFENEPDVPKELLELDNVVVSPHKAFSTLESIESLCQLVVANLEAFFSNKPLFTPVIG</sequence>
<dbReference type="Pfam" id="PF00389">
    <property type="entry name" value="2-Hacid_dh"/>
    <property type="match status" value="1"/>
</dbReference>
<dbReference type="SUPFAM" id="SSF51735">
    <property type="entry name" value="NAD(P)-binding Rossmann-fold domains"/>
    <property type="match status" value="1"/>
</dbReference>
<dbReference type="GO" id="GO:0016618">
    <property type="term" value="F:hydroxypyruvate reductase [NAD(P)H] activity"/>
    <property type="evidence" value="ECO:0007669"/>
    <property type="project" value="TreeGrafter"/>
</dbReference>
<comment type="similarity">
    <text evidence="2">Belongs to the D-isomer specific 2-hydroxyacid dehydrogenase family.</text>
</comment>
<evidence type="ECO:0000313" key="5">
    <source>
        <dbReference type="Proteomes" id="UP001652623"/>
    </source>
</evidence>
<dbReference type="Pfam" id="PF02826">
    <property type="entry name" value="2-Hacid_dh_C"/>
    <property type="match status" value="1"/>
</dbReference>
<dbReference type="GO" id="GO:0009853">
    <property type="term" value="P:photorespiration"/>
    <property type="evidence" value="ECO:0007669"/>
    <property type="project" value="UniProtKB-ARBA"/>
</dbReference>